<comment type="caution">
    <text evidence="2">The sequence shown here is derived from an EMBL/GenBank/DDBJ whole genome shotgun (WGS) entry which is preliminary data.</text>
</comment>
<keyword evidence="1" id="KW-0472">Membrane</keyword>
<reference evidence="4" key="1">
    <citation type="submission" date="2016-09" db="EMBL/GenBank/DDBJ databases">
        <authorList>
            <person name="Chen S."/>
            <person name="Walker E."/>
        </authorList>
    </citation>
    <scope>NUCLEOTIDE SEQUENCE [LARGE SCALE GENOMIC DNA]</scope>
    <source>
        <strain evidence="4">MSU</strain>
    </source>
</reference>
<dbReference type="EMBL" id="MIKE01000024">
    <property type="protein sequence ID" value="OHT44545.1"/>
    <property type="molecule type" value="Genomic_DNA"/>
</dbReference>
<dbReference type="RefSeq" id="WP_070907794.1">
    <property type="nucleotide sequence ID" value="NZ_MIKE01000024.1"/>
</dbReference>
<evidence type="ECO:0000313" key="2">
    <source>
        <dbReference type="EMBL" id="OHT44545.1"/>
    </source>
</evidence>
<keyword evidence="1" id="KW-1133">Transmembrane helix</keyword>
<sequence length="205" mass="23035">MNQKHQEDLAHIRSMMERSSRFISLSGLSGVFAGLSALIGGLYVYQLFKANGTEYFGGDYEKQYSADLVSELVFTGLIILAVAFTFGLLFTVRKSKKYDLPIWTSATKNMLFNLTIPLLAGGIFCLALIYHEVYGLIAPATLIFYGLALINAEKYTYSDIKYLGFCELVLGFISLFLIGYGLIFWIIGFGILHILYGLIMFKKYK</sequence>
<dbReference type="AlphaFoldDB" id="A0A1S1J4Y6"/>
<reference evidence="3 5" key="3">
    <citation type="submission" date="2016-11" db="EMBL/GenBank/DDBJ databases">
        <title>Whole genomes of Flavobacteriaceae.</title>
        <authorList>
            <person name="Stine C."/>
            <person name="Li C."/>
            <person name="Tadesse D."/>
        </authorList>
    </citation>
    <scope>NUCLEOTIDE SEQUENCE [LARGE SCALE GENOMIC DNA]</scope>
    <source>
        <strain evidence="3 5">ATCC BAA-2541</strain>
    </source>
</reference>
<organism evidence="2 4">
    <name type="scientific">Flavobacterium tructae</name>
    <dbReference type="NCBI Taxonomy" id="1114873"/>
    <lineage>
        <taxon>Bacteria</taxon>
        <taxon>Pseudomonadati</taxon>
        <taxon>Bacteroidota</taxon>
        <taxon>Flavobacteriia</taxon>
        <taxon>Flavobacteriales</taxon>
        <taxon>Flavobacteriaceae</taxon>
        <taxon>Flavobacterium</taxon>
    </lineage>
</organism>
<dbReference type="Proteomes" id="UP000180252">
    <property type="component" value="Unassembled WGS sequence"/>
</dbReference>
<evidence type="ECO:0000313" key="5">
    <source>
        <dbReference type="Proteomes" id="UP000198319"/>
    </source>
</evidence>
<reference evidence="2" key="2">
    <citation type="submission" date="2016-09" db="EMBL/GenBank/DDBJ databases">
        <authorList>
            <person name="Capua I."/>
            <person name="De Benedictis P."/>
            <person name="Joannis T."/>
            <person name="Lombin L.H."/>
            <person name="Cattoli G."/>
        </authorList>
    </citation>
    <scope>NUCLEOTIDE SEQUENCE [LARGE SCALE GENOMIC DNA]</scope>
    <source>
        <strain evidence="2">MSU</strain>
    </source>
</reference>
<feature type="transmembrane region" description="Helical" evidence="1">
    <location>
        <begin position="68"/>
        <end position="90"/>
    </location>
</feature>
<evidence type="ECO:0000313" key="3">
    <source>
        <dbReference type="EMBL" id="OXB19318.1"/>
    </source>
</evidence>
<feature type="transmembrane region" description="Helical" evidence="1">
    <location>
        <begin position="183"/>
        <end position="201"/>
    </location>
</feature>
<dbReference type="OrthoDB" id="1120881at2"/>
<feature type="transmembrane region" description="Helical" evidence="1">
    <location>
        <begin position="111"/>
        <end position="130"/>
    </location>
</feature>
<feature type="transmembrane region" description="Helical" evidence="1">
    <location>
        <begin position="21"/>
        <end position="48"/>
    </location>
</feature>
<dbReference type="Proteomes" id="UP000198319">
    <property type="component" value="Unassembled WGS sequence"/>
</dbReference>
<accession>A0A1S1J4Y6</accession>
<proteinExistence type="predicted"/>
<name>A0A1S1J4Y6_9FLAO</name>
<feature type="transmembrane region" description="Helical" evidence="1">
    <location>
        <begin position="136"/>
        <end position="153"/>
    </location>
</feature>
<protein>
    <submittedName>
        <fullName evidence="2">Uncharacterized protein</fullName>
    </submittedName>
</protein>
<keyword evidence="1" id="KW-0812">Transmembrane</keyword>
<dbReference type="EMBL" id="MUHG01000018">
    <property type="protein sequence ID" value="OXB19318.1"/>
    <property type="molecule type" value="Genomic_DNA"/>
</dbReference>
<keyword evidence="5" id="KW-1185">Reference proteome</keyword>
<gene>
    <name evidence="3" type="ORF">B0A71_12285</name>
    <name evidence="2" type="ORF">BHE19_12585</name>
</gene>
<dbReference type="STRING" id="1278819.BHE19_12585"/>
<evidence type="ECO:0000313" key="4">
    <source>
        <dbReference type="Proteomes" id="UP000180252"/>
    </source>
</evidence>
<evidence type="ECO:0000256" key="1">
    <source>
        <dbReference type="SAM" id="Phobius"/>
    </source>
</evidence>